<protein>
    <submittedName>
        <fullName evidence="2">Uncharacterized protein</fullName>
    </submittedName>
</protein>
<dbReference type="EMBL" id="JAUOZS010000001">
    <property type="protein sequence ID" value="MDT8900717.1"/>
    <property type="molecule type" value="Genomic_DNA"/>
</dbReference>
<evidence type="ECO:0000313" key="3">
    <source>
        <dbReference type="Proteomes" id="UP001254848"/>
    </source>
</evidence>
<proteinExistence type="predicted"/>
<name>A0ABU3NV79_9FIRM</name>
<sequence length="59" mass="6439">MVDVNITDKHRRDGKQPQHAPWGGKQADLLSNPKATAVFPPTEKVTAVPKENTTESDEG</sequence>
<evidence type="ECO:0000313" key="2">
    <source>
        <dbReference type="EMBL" id="MDT8900717.1"/>
    </source>
</evidence>
<organism evidence="2 3">
    <name type="scientific">Anaeroselena agilis</name>
    <dbReference type="NCBI Taxonomy" id="3063788"/>
    <lineage>
        <taxon>Bacteria</taxon>
        <taxon>Bacillati</taxon>
        <taxon>Bacillota</taxon>
        <taxon>Negativicutes</taxon>
        <taxon>Acetonemataceae</taxon>
        <taxon>Anaeroselena</taxon>
    </lineage>
</organism>
<feature type="compositionally biased region" description="Basic and acidic residues" evidence="1">
    <location>
        <begin position="1"/>
        <end position="16"/>
    </location>
</feature>
<evidence type="ECO:0000256" key="1">
    <source>
        <dbReference type="SAM" id="MobiDB-lite"/>
    </source>
</evidence>
<accession>A0ABU3NV79</accession>
<reference evidence="2 3" key="1">
    <citation type="submission" date="2023-07" db="EMBL/GenBank/DDBJ databases">
        <title>The novel representative of Negativicutes class, Anaeroselena agilis gen. nov. sp. nov.</title>
        <authorList>
            <person name="Prokofeva M.I."/>
            <person name="Elcheninov A.G."/>
            <person name="Klyukina A."/>
            <person name="Kublanov I.V."/>
            <person name="Frolov E.N."/>
            <person name="Podosokorskaya O.A."/>
        </authorList>
    </citation>
    <scope>NUCLEOTIDE SEQUENCE [LARGE SCALE GENOMIC DNA]</scope>
    <source>
        <strain evidence="2 3">4137-cl</strain>
    </source>
</reference>
<gene>
    <name evidence="2" type="ORF">Q4T40_05615</name>
</gene>
<keyword evidence="3" id="KW-1185">Reference proteome</keyword>
<dbReference type="RefSeq" id="WP_413779254.1">
    <property type="nucleotide sequence ID" value="NZ_JAUOZS010000001.1"/>
</dbReference>
<comment type="caution">
    <text evidence="2">The sequence shown here is derived from an EMBL/GenBank/DDBJ whole genome shotgun (WGS) entry which is preliminary data.</text>
</comment>
<dbReference type="Proteomes" id="UP001254848">
    <property type="component" value="Unassembled WGS sequence"/>
</dbReference>
<feature type="region of interest" description="Disordered" evidence="1">
    <location>
        <begin position="1"/>
        <end position="59"/>
    </location>
</feature>